<keyword evidence="4" id="KW-0436">Ligase</keyword>
<dbReference type="EMBL" id="CAFBPM010000001">
    <property type="protein sequence ID" value="CAB5006021.1"/>
    <property type="molecule type" value="Genomic_DNA"/>
</dbReference>
<evidence type="ECO:0000256" key="4">
    <source>
        <dbReference type="ARBA" id="ARBA00022598"/>
    </source>
</evidence>
<comment type="catalytic activity">
    <reaction evidence="8">
        <text>(R)-pantoate + beta-alanine + ATP = (R)-pantothenate + AMP + diphosphate + H(+)</text>
        <dbReference type="Rhea" id="RHEA:10912"/>
        <dbReference type="ChEBI" id="CHEBI:15378"/>
        <dbReference type="ChEBI" id="CHEBI:15980"/>
        <dbReference type="ChEBI" id="CHEBI:29032"/>
        <dbReference type="ChEBI" id="CHEBI:30616"/>
        <dbReference type="ChEBI" id="CHEBI:33019"/>
        <dbReference type="ChEBI" id="CHEBI:57966"/>
        <dbReference type="ChEBI" id="CHEBI:456215"/>
        <dbReference type="EC" id="6.3.2.1"/>
    </reaction>
</comment>
<evidence type="ECO:0000256" key="7">
    <source>
        <dbReference type="ARBA" id="ARBA00022840"/>
    </source>
</evidence>
<evidence type="ECO:0000256" key="2">
    <source>
        <dbReference type="ARBA" id="ARBA00009256"/>
    </source>
</evidence>
<dbReference type="NCBIfam" id="TIGR00018">
    <property type="entry name" value="panC"/>
    <property type="match status" value="1"/>
</dbReference>
<dbReference type="CDD" id="cd00560">
    <property type="entry name" value="PanC"/>
    <property type="match status" value="1"/>
</dbReference>
<dbReference type="Gene3D" id="3.30.1300.10">
    <property type="entry name" value="Pantoate-beta-alanine ligase, C-terminal domain"/>
    <property type="match status" value="1"/>
</dbReference>
<organism evidence="9">
    <name type="scientific">freshwater metagenome</name>
    <dbReference type="NCBI Taxonomy" id="449393"/>
    <lineage>
        <taxon>unclassified sequences</taxon>
        <taxon>metagenomes</taxon>
        <taxon>ecological metagenomes</taxon>
    </lineage>
</organism>
<evidence type="ECO:0000313" key="10">
    <source>
        <dbReference type="EMBL" id="CAB4874948.1"/>
    </source>
</evidence>
<dbReference type="Pfam" id="PF02569">
    <property type="entry name" value="Pantoate_ligase"/>
    <property type="match status" value="1"/>
</dbReference>
<gene>
    <name evidence="9" type="ORF">UFOPK3164_00406</name>
    <name evidence="10" type="ORF">UFOPK3427_01065</name>
    <name evidence="11" type="ORF">UFOPK4112_00021</name>
</gene>
<name>A0A6J6ZPG9_9ZZZZ</name>
<keyword evidence="7" id="KW-0067">ATP-binding</keyword>
<sequence>MDVITTRSLWRQALINERAQGRTIGFVPTMGALHAGHRALVEQAVRECDVAAVSIFVNPLQFGNAGDLAGYPRDLEGDCALLEDAGAAYVFVPEVTEIYPDSPDHQATSIHVEGASLGFEGADRPGHFDGMATIVAMLFSLTGRTKAYFGEKDIQQLCVVQQMVADLAMDIEVIACPTVRHDDGVALSSRNARLSHTARQSAAVIFRALSVGGKALESGATRQEVEAVMASCIAAEPEVSLSYAGVVETPSFAIPNELRPGQEYRLILAGELDGVRLIDNIGAIAGRRP</sequence>
<dbReference type="EC" id="6.3.2.1" evidence="3"/>
<keyword evidence="6" id="KW-0547">Nucleotide-binding</keyword>
<dbReference type="GO" id="GO:0005524">
    <property type="term" value="F:ATP binding"/>
    <property type="evidence" value="ECO:0007669"/>
    <property type="project" value="UniProtKB-KW"/>
</dbReference>
<reference evidence="9" key="1">
    <citation type="submission" date="2020-05" db="EMBL/GenBank/DDBJ databases">
        <authorList>
            <person name="Chiriac C."/>
            <person name="Salcher M."/>
            <person name="Ghai R."/>
            <person name="Kavagutti S V."/>
        </authorList>
    </citation>
    <scope>NUCLEOTIDE SEQUENCE</scope>
</reference>
<dbReference type="EMBL" id="CAFABE010000011">
    <property type="protein sequence ID" value="CAB4820898.1"/>
    <property type="molecule type" value="Genomic_DNA"/>
</dbReference>
<dbReference type="InterPro" id="IPR014729">
    <property type="entry name" value="Rossmann-like_a/b/a_fold"/>
</dbReference>
<evidence type="ECO:0000313" key="11">
    <source>
        <dbReference type="EMBL" id="CAB5006021.1"/>
    </source>
</evidence>
<comment type="pathway">
    <text evidence="1">Cofactor biosynthesis; (R)-pantothenate biosynthesis; (R)-pantothenate from (R)-pantoate and beta-alanine: step 1/1.</text>
</comment>
<evidence type="ECO:0000256" key="8">
    <source>
        <dbReference type="ARBA" id="ARBA00048258"/>
    </source>
</evidence>
<dbReference type="UniPathway" id="UPA00028">
    <property type="reaction ID" value="UER00005"/>
</dbReference>
<dbReference type="PANTHER" id="PTHR21299:SF1">
    <property type="entry name" value="PANTOATE--BETA-ALANINE LIGASE"/>
    <property type="match status" value="1"/>
</dbReference>
<dbReference type="EMBL" id="CAFBLT010000001">
    <property type="protein sequence ID" value="CAB4874948.1"/>
    <property type="molecule type" value="Genomic_DNA"/>
</dbReference>
<dbReference type="PANTHER" id="PTHR21299">
    <property type="entry name" value="CYTIDYLATE KINASE/PANTOATE-BETA-ALANINE LIGASE"/>
    <property type="match status" value="1"/>
</dbReference>
<dbReference type="SUPFAM" id="SSF52374">
    <property type="entry name" value="Nucleotidylyl transferase"/>
    <property type="match status" value="1"/>
</dbReference>
<dbReference type="GO" id="GO:0015940">
    <property type="term" value="P:pantothenate biosynthetic process"/>
    <property type="evidence" value="ECO:0007669"/>
    <property type="project" value="UniProtKB-UniPathway"/>
</dbReference>
<accession>A0A6J6ZPG9</accession>
<evidence type="ECO:0000256" key="6">
    <source>
        <dbReference type="ARBA" id="ARBA00022741"/>
    </source>
</evidence>
<dbReference type="InterPro" id="IPR003721">
    <property type="entry name" value="Pantoate_ligase"/>
</dbReference>
<proteinExistence type="inferred from homology"/>
<dbReference type="Gene3D" id="3.40.50.620">
    <property type="entry name" value="HUPs"/>
    <property type="match status" value="1"/>
</dbReference>
<evidence type="ECO:0000313" key="9">
    <source>
        <dbReference type="EMBL" id="CAB4820898.1"/>
    </source>
</evidence>
<dbReference type="GO" id="GO:0004592">
    <property type="term" value="F:pantoate-beta-alanine ligase activity"/>
    <property type="evidence" value="ECO:0007669"/>
    <property type="project" value="UniProtKB-EC"/>
</dbReference>
<evidence type="ECO:0000256" key="5">
    <source>
        <dbReference type="ARBA" id="ARBA00022655"/>
    </source>
</evidence>
<dbReference type="GO" id="GO:0005829">
    <property type="term" value="C:cytosol"/>
    <property type="evidence" value="ECO:0007669"/>
    <property type="project" value="TreeGrafter"/>
</dbReference>
<dbReference type="HAMAP" id="MF_00158">
    <property type="entry name" value="PanC"/>
    <property type="match status" value="1"/>
</dbReference>
<evidence type="ECO:0000256" key="3">
    <source>
        <dbReference type="ARBA" id="ARBA00012219"/>
    </source>
</evidence>
<evidence type="ECO:0000256" key="1">
    <source>
        <dbReference type="ARBA" id="ARBA00004990"/>
    </source>
</evidence>
<comment type="similarity">
    <text evidence="2">Belongs to the pantothenate synthetase family.</text>
</comment>
<dbReference type="InterPro" id="IPR042176">
    <property type="entry name" value="Pantoate_ligase_C"/>
</dbReference>
<keyword evidence="5" id="KW-0566">Pantothenate biosynthesis</keyword>
<protein>
    <recommendedName>
        <fullName evidence="3">pantoate--beta-alanine ligase (AMP-forming)</fullName>
        <ecNumber evidence="3">6.3.2.1</ecNumber>
    </recommendedName>
</protein>
<dbReference type="AlphaFoldDB" id="A0A6J6ZPG9"/>